<dbReference type="KEGG" id="rter:IDM49_10760"/>
<protein>
    <submittedName>
        <fullName evidence="10">DHA2 family efflux MFS transporter permease subunit</fullName>
    </submittedName>
</protein>
<feature type="domain" description="Major facilitator superfamily (MFS) profile" evidence="9">
    <location>
        <begin position="31"/>
        <end position="488"/>
    </location>
</feature>
<sequence>MTENHSSPDTHKNPPTGALPAARLDRTDFLLLAVMVVAAFVLILNETLLGVALPSIMADLHVSASLGQWSSTAFMLTMAVVTPASGFILSRFSIRQVFSGAMILFATGTLVAALAPSFGFLLLGRVLQAGGTGVIMPLLMTTMLRLVPLQMRGKAMGIIGMVISAAPAMGPTVSGLILSVGSWRLLFWMVLPIGLIALLIGFKLAPATRDAGDSQKLDLLSVALSTIGFGGLVLGLSSFGGHSGHGGGSLPVNPWVAVIVAVIALVWFVLRQIKLQSTGTPFLDMRVFKAFPFTLTVLMSSVGMGVMLGTAILIPLYTANALGVDALTTGLLLLPGGIVMAVLSPFVGGLVDKFGARTLVVPGAIALSASVWMMSTFGVNTPLWFIVASHVLMSIALPFINTPMMTLGLGSLDASLYSFGSSALSAIQQVAGAAATALFVMLMGVGIASYGGGNTPEANAAGVHFALLIAAFVSLSAIVLAFLVPSGKTKGEAPMAH</sequence>
<evidence type="ECO:0000256" key="6">
    <source>
        <dbReference type="ARBA" id="ARBA00022989"/>
    </source>
</evidence>
<dbReference type="InterPro" id="IPR011701">
    <property type="entry name" value="MFS"/>
</dbReference>
<comment type="similarity">
    <text evidence="2">Belongs to the major facilitator superfamily. EmrB family.</text>
</comment>
<feature type="transmembrane region" description="Helical" evidence="8">
    <location>
        <begin position="217"/>
        <end position="240"/>
    </location>
</feature>
<feature type="transmembrane region" description="Helical" evidence="8">
    <location>
        <begin position="159"/>
        <end position="179"/>
    </location>
</feature>
<evidence type="ECO:0000313" key="10">
    <source>
        <dbReference type="EMBL" id="QNV37662.1"/>
    </source>
</evidence>
<feature type="transmembrane region" description="Helical" evidence="8">
    <location>
        <begin position="383"/>
        <end position="409"/>
    </location>
</feature>
<proteinExistence type="inferred from homology"/>
<keyword evidence="4" id="KW-1003">Cell membrane</keyword>
<dbReference type="PRINTS" id="PR01036">
    <property type="entry name" value="TCRTETB"/>
</dbReference>
<dbReference type="InterPro" id="IPR004638">
    <property type="entry name" value="EmrB-like"/>
</dbReference>
<dbReference type="PROSITE" id="PS50850">
    <property type="entry name" value="MFS"/>
    <property type="match status" value="1"/>
</dbReference>
<dbReference type="GO" id="GO:0022857">
    <property type="term" value="F:transmembrane transporter activity"/>
    <property type="evidence" value="ECO:0007669"/>
    <property type="project" value="InterPro"/>
</dbReference>
<keyword evidence="6 8" id="KW-1133">Transmembrane helix</keyword>
<name>A0A7H2BDB6_9MICC</name>
<dbReference type="InterPro" id="IPR020846">
    <property type="entry name" value="MFS_dom"/>
</dbReference>
<dbReference type="Pfam" id="PF07690">
    <property type="entry name" value="MFS_1"/>
    <property type="match status" value="1"/>
</dbReference>
<evidence type="ECO:0000313" key="11">
    <source>
        <dbReference type="Proteomes" id="UP000516404"/>
    </source>
</evidence>
<keyword evidence="3" id="KW-0813">Transport</keyword>
<feature type="transmembrane region" description="Helical" evidence="8">
    <location>
        <begin position="185"/>
        <end position="205"/>
    </location>
</feature>
<dbReference type="AlphaFoldDB" id="A0A7H2BDB6"/>
<keyword evidence="5 8" id="KW-0812">Transmembrane</keyword>
<feature type="transmembrane region" description="Helical" evidence="8">
    <location>
        <begin position="69"/>
        <end position="89"/>
    </location>
</feature>
<evidence type="ECO:0000256" key="7">
    <source>
        <dbReference type="ARBA" id="ARBA00023136"/>
    </source>
</evidence>
<feature type="transmembrane region" description="Helical" evidence="8">
    <location>
        <begin position="101"/>
        <end position="123"/>
    </location>
</feature>
<evidence type="ECO:0000256" key="5">
    <source>
        <dbReference type="ARBA" id="ARBA00022692"/>
    </source>
</evidence>
<comment type="subcellular location">
    <subcellularLocation>
        <location evidence="1">Cell membrane</location>
        <topology evidence="1">Multi-pass membrane protein</topology>
    </subcellularLocation>
</comment>
<dbReference type="NCBIfam" id="TIGR00711">
    <property type="entry name" value="efflux_EmrB"/>
    <property type="match status" value="1"/>
</dbReference>
<dbReference type="Gene3D" id="1.20.1250.20">
    <property type="entry name" value="MFS general substrate transporter like domains"/>
    <property type="match status" value="1"/>
</dbReference>
<evidence type="ECO:0000256" key="3">
    <source>
        <dbReference type="ARBA" id="ARBA00022448"/>
    </source>
</evidence>
<gene>
    <name evidence="10" type="ORF">IDM49_10760</name>
</gene>
<evidence type="ECO:0000256" key="8">
    <source>
        <dbReference type="SAM" id="Phobius"/>
    </source>
</evidence>
<organism evidence="10 11">
    <name type="scientific">Rothia terrae</name>
    <dbReference type="NCBI Taxonomy" id="396015"/>
    <lineage>
        <taxon>Bacteria</taxon>
        <taxon>Bacillati</taxon>
        <taxon>Actinomycetota</taxon>
        <taxon>Actinomycetes</taxon>
        <taxon>Micrococcales</taxon>
        <taxon>Micrococcaceae</taxon>
        <taxon>Rothia</taxon>
    </lineage>
</organism>
<dbReference type="EMBL" id="CP061539">
    <property type="protein sequence ID" value="QNV37662.1"/>
    <property type="molecule type" value="Genomic_DNA"/>
</dbReference>
<dbReference type="PANTHER" id="PTHR42718:SF9">
    <property type="entry name" value="MAJOR FACILITATOR SUPERFAMILY MULTIDRUG TRANSPORTER MFSC"/>
    <property type="match status" value="1"/>
</dbReference>
<feature type="transmembrane region" description="Helical" evidence="8">
    <location>
        <begin position="326"/>
        <end position="347"/>
    </location>
</feature>
<dbReference type="InterPro" id="IPR036259">
    <property type="entry name" value="MFS_trans_sf"/>
</dbReference>
<keyword evidence="11" id="KW-1185">Reference proteome</keyword>
<reference evidence="10 11" key="1">
    <citation type="submission" date="2020-09" db="EMBL/GenBank/DDBJ databases">
        <title>Investigation of environmental microbes.</title>
        <authorList>
            <person name="Ou Y."/>
            <person name="Kang Q."/>
        </authorList>
    </citation>
    <scope>NUCLEOTIDE SEQUENCE [LARGE SCALE GENOMIC DNA]</scope>
    <source>
        <strain evidence="10 11">KJZ-14</strain>
    </source>
</reference>
<evidence type="ECO:0000256" key="2">
    <source>
        <dbReference type="ARBA" id="ARBA00008537"/>
    </source>
</evidence>
<dbReference type="GO" id="GO:0005886">
    <property type="term" value="C:plasma membrane"/>
    <property type="evidence" value="ECO:0007669"/>
    <property type="project" value="UniProtKB-SubCell"/>
</dbReference>
<keyword evidence="7 8" id="KW-0472">Membrane</keyword>
<feature type="transmembrane region" description="Helical" evidence="8">
    <location>
        <begin position="129"/>
        <end position="147"/>
    </location>
</feature>
<dbReference type="RefSeq" id="WP_190724505.1">
    <property type="nucleotide sequence ID" value="NZ_CP061539.1"/>
</dbReference>
<evidence type="ECO:0000256" key="4">
    <source>
        <dbReference type="ARBA" id="ARBA00022475"/>
    </source>
</evidence>
<evidence type="ECO:0000259" key="9">
    <source>
        <dbReference type="PROSITE" id="PS50850"/>
    </source>
</evidence>
<accession>A0A7H2BDB6</accession>
<dbReference type="SUPFAM" id="SSF103473">
    <property type="entry name" value="MFS general substrate transporter"/>
    <property type="match status" value="1"/>
</dbReference>
<feature type="transmembrane region" description="Helical" evidence="8">
    <location>
        <begin position="430"/>
        <end position="451"/>
    </location>
</feature>
<dbReference type="GeneID" id="96624719"/>
<dbReference type="Proteomes" id="UP000516404">
    <property type="component" value="Chromosome"/>
</dbReference>
<feature type="transmembrane region" description="Helical" evidence="8">
    <location>
        <begin position="291"/>
        <end position="314"/>
    </location>
</feature>
<feature type="transmembrane region" description="Helical" evidence="8">
    <location>
        <begin position="463"/>
        <end position="484"/>
    </location>
</feature>
<dbReference type="Gene3D" id="1.20.1720.10">
    <property type="entry name" value="Multidrug resistance protein D"/>
    <property type="match status" value="1"/>
</dbReference>
<feature type="transmembrane region" description="Helical" evidence="8">
    <location>
        <begin position="359"/>
        <end position="377"/>
    </location>
</feature>
<feature type="transmembrane region" description="Helical" evidence="8">
    <location>
        <begin position="252"/>
        <end position="270"/>
    </location>
</feature>
<feature type="transmembrane region" description="Helical" evidence="8">
    <location>
        <begin position="29"/>
        <end position="57"/>
    </location>
</feature>
<evidence type="ECO:0000256" key="1">
    <source>
        <dbReference type="ARBA" id="ARBA00004651"/>
    </source>
</evidence>
<dbReference type="PANTHER" id="PTHR42718">
    <property type="entry name" value="MAJOR FACILITATOR SUPERFAMILY MULTIDRUG TRANSPORTER MFSC"/>
    <property type="match status" value="1"/>
</dbReference>